<protein>
    <recommendedName>
        <fullName evidence="2">DUF7082 domain-containing protein</fullName>
    </recommendedName>
</protein>
<dbReference type="GeneID" id="36567292"/>
<dbReference type="InterPro" id="IPR055509">
    <property type="entry name" value="DUF7082"/>
</dbReference>
<dbReference type="PANTHER" id="PTHR39463:SF1">
    <property type="entry name" value="MEDUSA"/>
    <property type="match status" value="1"/>
</dbReference>
<feature type="compositionally biased region" description="Low complexity" evidence="1">
    <location>
        <begin position="309"/>
        <end position="335"/>
    </location>
</feature>
<reference evidence="3 4" key="1">
    <citation type="submission" date="2018-03" db="EMBL/GenBank/DDBJ databases">
        <title>Candida pseudohaemulonii genome assembly and annotation.</title>
        <authorList>
            <person name="Munoz J.F."/>
            <person name="Gade L.G."/>
            <person name="Chow N.A."/>
            <person name="Litvintseva A.P."/>
            <person name="Loparev V.N."/>
            <person name="Cuomo C.A."/>
        </authorList>
    </citation>
    <scope>NUCLEOTIDE SEQUENCE [LARGE SCALE GENOMIC DNA]</scope>
    <source>
        <strain evidence="3 4">B12108</strain>
    </source>
</reference>
<dbReference type="GO" id="GO:0005634">
    <property type="term" value="C:nucleus"/>
    <property type="evidence" value="ECO:0007669"/>
    <property type="project" value="TreeGrafter"/>
</dbReference>
<evidence type="ECO:0000313" key="4">
    <source>
        <dbReference type="Proteomes" id="UP000241107"/>
    </source>
</evidence>
<dbReference type="AlphaFoldDB" id="A0A2P7YKD8"/>
<organism evidence="3 4">
    <name type="scientific">Candidozyma pseudohaemuli</name>
    <dbReference type="NCBI Taxonomy" id="418784"/>
    <lineage>
        <taxon>Eukaryota</taxon>
        <taxon>Fungi</taxon>
        <taxon>Dikarya</taxon>
        <taxon>Ascomycota</taxon>
        <taxon>Saccharomycotina</taxon>
        <taxon>Pichiomycetes</taxon>
        <taxon>Metschnikowiaceae</taxon>
        <taxon>Candidozyma</taxon>
    </lineage>
</organism>
<comment type="caution">
    <text evidence="3">The sequence shown here is derived from an EMBL/GenBank/DDBJ whole genome shotgun (WGS) entry which is preliminary data.</text>
</comment>
<evidence type="ECO:0000256" key="1">
    <source>
        <dbReference type="SAM" id="MobiDB-lite"/>
    </source>
</evidence>
<feature type="domain" description="DUF7082" evidence="2">
    <location>
        <begin position="36"/>
        <end position="188"/>
    </location>
</feature>
<proteinExistence type="predicted"/>
<feature type="compositionally biased region" description="Basic and acidic residues" evidence="1">
    <location>
        <begin position="351"/>
        <end position="360"/>
    </location>
</feature>
<accession>A0A2P7YKD8</accession>
<dbReference type="Pfam" id="PF23305">
    <property type="entry name" value="DUF7082"/>
    <property type="match status" value="1"/>
</dbReference>
<feature type="compositionally biased region" description="Low complexity" evidence="1">
    <location>
        <begin position="405"/>
        <end position="416"/>
    </location>
</feature>
<sequence>MDNLPKLTCPNLIRTSTLPSEFIRQHLDIVNTPILLDVGSEVTQMQLNWCKEEEQEERRLVRLLVHRESYATFKILAEPVSPFSYSSSDDSLVISCIKWKEKDMCVVTSVDVILVLEFLVGEHFSIEEKSRVRRNLQFLKPYTVTKSSNESRRLFSSLMSMENPRPRNIEKGLKVFEWSDLFVAVNRVLSKYSANPENTNAQNLTATNVTLNDGDAPKTEFSTLSFSRNAESLIDGKHSIHEAAVLSHNGTASDHPQSIVSSSKLPKLDNELNAFNNSETSGSSTDLSLKSKSQTASTSVGASLDEKSSSGISSSTDSGSGKNTDDGSGSDDSSGLGKGSFKHKPSAIPEQDMKDSEDSKSPTPVETSHPPHLKYLPVQKLSTANMKKHDLELAQMSPLEREGSNTEGSSTESSSR</sequence>
<gene>
    <name evidence="3" type="ORF">C7M61_003904</name>
</gene>
<dbReference type="PANTHER" id="PTHR39463">
    <property type="entry name" value="MEDUSA"/>
    <property type="match status" value="1"/>
</dbReference>
<feature type="region of interest" description="Disordered" evidence="1">
    <location>
        <begin position="298"/>
        <end position="416"/>
    </location>
</feature>
<dbReference type="OrthoDB" id="1751210at2759"/>
<evidence type="ECO:0000259" key="2">
    <source>
        <dbReference type="Pfam" id="PF23305"/>
    </source>
</evidence>
<dbReference type="Proteomes" id="UP000241107">
    <property type="component" value="Unassembled WGS sequence"/>
</dbReference>
<dbReference type="EMBL" id="PYFQ01000011">
    <property type="protein sequence ID" value="PSK36433.1"/>
    <property type="molecule type" value="Genomic_DNA"/>
</dbReference>
<name>A0A2P7YKD8_9ASCO</name>
<feature type="region of interest" description="Disordered" evidence="1">
    <location>
        <begin position="273"/>
        <end position="292"/>
    </location>
</feature>
<evidence type="ECO:0000313" key="3">
    <source>
        <dbReference type="EMBL" id="PSK36433.1"/>
    </source>
</evidence>
<dbReference type="STRING" id="418784.A0A2P7YKD8"/>
<dbReference type="VEuPathDB" id="FungiDB:C7M61_003904"/>
<keyword evidence="4" id="KW-1185">Reference proteome</keyword>
<dbReference type="RefSeq" id="XP_024712538.1">
    <property type="nucleotide sequence ID" value="XM_024859236.1"/>
</dbReference>